<dbReference type="Proteomes" id="UP000887226">
    <property type="component" value="Unassembled WGS sequence"/>
</dbReference>
<proteinExistence type="predicted"/>
<feature type="compositionally biased region" description="Polar residues" evidence="2">
    <location>
        <begin position="41"/>
        <end position="51"/>
    </location>
</feature>
<evidence type="ECO:0000313" key="4">
    <source>
        <dbReference type="Proteomes" id="UP000887226"/>
    </source>
</evidence>
<keyword evidence="4" id="KW-1185">Reference proteome</keyword>
<sequence>MSWPSFPNQSKAQLGSDNNVRANASNDRKLASLLGPRDDNGQTQPTTSPDLTNLMFAQVILKNPGPARPTAAVATSRGAAGVNPWQTTTLHNGDIAMEHASDAGNGHPYRANPAATATEGSANPNDIFKAIIARIEVLEADNIKLKEENAKLIDAVQDLQISATQPPSIRPNSAFNYQNHPPGPVAAPATTIAPNVGPVRAQPTPTPATTPAPTVAPVRVQPAPTPAASLASTVAPVRIQHAPVPATAPVPTVAPVRVQPDHAPATSLASTVAPVCVQPAPSPAQPVSPQPLSERKSAVPATQVAQRNGPVRFVLDKAPPDIDLTTLNGYTGSLNNTVKVEDTRILMNIPLACEMYLIDGSRGDPLIWQVQNKIRPAKFVMTHTKTKTGEKKTISDCLITGGDPALRIQAAKWMVDFRENEHFLQHVRTAAPLRRPGNENQNPLRPIAHSLGPRQWD</sequence>
<feature type="region of interest" description="Disordered" evidence="2">
    <location>
        <begin position="433"/>
        <end position="457"/>
    </location>
</feature>
<name>A0A9P7Z809_9HELO</name>
<organism evidence="3 4">
    <name type="scientific">Calycina marina</name>
    <dbReference type="NCBI Taxonomy" id="1763456"/>
    <lineage>
        <taxon>Eukaryota</taxon>
        <taxon>Fungi</taxon>
        <taxon>Dikarya</taxon>
        <taxon>Ascomycota</taxon>
        <taxon>Pezizomycotina</taxon>
        <taxon>Leotiomycetes</taxon>
        <taxon>Helotiales</taxon>
        <taxon>Pezizellaceae</taxon>
        <taxon>Calycina</taxon>
    </lineage>
</organism>
<dbReference type="AlphaFoldDB" id="A0A9P7Z809"/>
<feature type="coiled-coil region" evidence="1">
    <location>
        <begin position="128"/>
        <end position="162"/>
    </location>
</feature>
<keyword evidence="1" id="KW-0175">Coiled coil</keyword>
<evidence type="ECO:0000256" key="2">
    <source>
        <dbReference type="SAM" id="MobiDB-lite"/>
    </source>
</evidence>
<protein>
    <submittedName>
        <fullName evidence="3">Uncharacterized protein</fullName>
    </submittedName>
</protein>
<evidence type="ECO:0000256" key="1">
    <source>
        <dbReference type="SAM" id="Coils"/>
    </source>
</evidence>
<gene>
    <name evidence="3" type="ORF">BJ878DRAFT_556891</name>
</gene>
<feature type="compositionally biased region" description="Polar residues" evidence="2">
    <location>
        <begin position="1"/>
        <end position="25"/>
    </location>
</feature>
<feature type="region of interest" description="Disordered" evidence="2">
    <location>
        <begin position="1"/>
        <end position="51"/>
    </location>
</feature>
<comment type="caution">
    <text evidence="3">The sequence shown here is derived from an EMBL/GenBank/DDBJ whole genome shotgun (WGS) entry which is preliminary data.</text>
</comment>
<evidence type="ECO:0000313" key="3">
    <source>
        <dbReference type="EMBL" id="KAG9247313.1"/>
    </source>
</evidence>
<reference evidence="3" key="1">
    <citation type="journal article" date="2021" name="IMA Fungus">
        <title>Genomic characterization of three marine fungi, including Emericellopsis atlantica sp. nov. with signatures of a generalist lifestyle and marine biomass degradation.</title>
        <authorList>
            <person name="Hagestad O.C."/>
            <person name="Hou L."/>
            <person name="Andersen J.H."/>
            <person name="Hansen E.H."/>
            <person name="Altermark B."/>
            <person name="Li C."/>
            <person name="Kuhnert E."/>
            <person name="Cox R.J."/>
            <person name="Crous P.W."/>
            <person name="Spatafora J.W."/>
            <person name="Lail K."/>
            <person name="Amirebrahimi M."/>
            <person name="Lipzen A."/>
            <person name="Pangilinan J."/>
            <person name="Andreopoulos W."/>
            <person name="Hayes R.D."/>
            <person name="Ng V."/>
            <person name="Grigoriev I.V."/>
            <person name="Jackson S.A."/>
            <person name="Sutton T.D.S."/>
            <person name="Dobson A.D.W."/>
            <person name="Rama T."/>
        </authorList>
    </citation>
    <scope>NUCLEOTIDE SEQUENCE</scope>
    <source>
        <strain evidence="3">TRa3180A</strain>
    </source>
</reference>
<accession>A0A9P7Z809</accession>
<feature type="compositionally biased region" description="Basic and acidic residues" evidence="2">
    <location>
        <begin position="26"/>
        <end position="40"/>
    </location>
</feature>
<dbReference type="EMBL" id="MU253776">
    <property type="protein sequence ID" value="KAG9247313.1"/>
    <property type="molecule type" value="Genomic_DNA"/>
</dbReference>